<dbReference type="EMBL" id="DAAXOJ010000003">
    <property type="protein sequence ID" value="HAG1890834.1"/>
    <property type="molecule type" value="Genomic_DNA"/>
</dbReference>
<dbReference type="Pfam" id="PF10282">
    <property type="entry name" value="Lactonase"/>
    <property type="match status" value="1"/>
</dbReference>
<feature type="chain" id="PRO_5027965648" evidence="1">
    <location>
        <begin position="22"/>
        <end position="439"/>
    </location>
</feature>
<dbReference type="InterPro" id="IPR019405">
    <property type="entry name" value="Lactonase_7-beta_prop"/>
</dbReference>
<name>A0A759K5J1_SALER</name>
<dbReference type="SUPFAM" id="SSF50969">
    <property type="entry name" value="YVTN repeat-like/Quinoprotein amine dehydrogenase"/>
    <property type="match status" value="1"/>
</dbReference>
<keyword evidence="1" id="KW-0732">Signal</keyword>
<reference evidence="2" key="1">
    <citation type="journal article" date="2018" name="Genome Biol.">
        <title>SKESA: strategic k-mer extension for scrupulous assemblies.</title>
        <authorList>
            <person name="Souvorov A."/>
            <person name="Agarwala R."/>
            <person name="Lipman D.J."/>
        </authorList>
    </citation>
    <scope>NUCLEOTIDE SEQUENCE</scope>
    <source>
        <strain evidence="2">MA.CK_94/00000542</strain>
    </source>
</reference>
<evidence type="ECO:0000256" key="1">
    <source>
        <dbReference type="SAM" id="SignalP"/>
    </source>
</evidence>
<organism evidence="2">
    <name type="scientific">Salmonella enterica</name>
    <name type="common">Salmonella choleraesuis</name>
    <dbReference type="NCBI Taxonomy" id="28901"/>
    <lineage>
        <taxon>Bacteria</taxon>
        <taxon>Pseudomonadati</taxon>
        <taxon>Pseudomonadota</taxon>
        <taxon>Gammaproteobacteria</taxon>
        <taxon>Enterobacterales</taxon>
        <taxon>Enterobacteriaceae</taxon>
        <taxon>Salmonella</taxon>
    </lineage>
</organism>
<dbReference type="Gene3D" id="2.130.10.10">
    <property type="entry name" value="YVTN repeat-like/Quinoprotein amine dehydrogenase"/>
    <property type="match status" value="1"/>
</dbReference>
<proteinExistence type="predicted"/>
<accession>A0A759K5J1</accession>
<dbReference type="InterPro" id="IPR015943">
    <property type="entry name" value="WD40/YVTN_repeat-like_dom_sf"/>
</dbReference>
<evidence type="ECO:0000313" key="2">
    <source>
        <dbReference type="EMBL" id="HAG1890834.1"/>
    </source>
</evidence>
<protein>
    <submittedName>
        <fullName evidence="2">Beta-propeller fold lactonase family protein</fullName>
    </submittedName>
</protein>
<feature type="signal peptide" evidence="1">
    <location>
        <begin position="1"/>
        <end position="21"/>
    </location>
</feature>
<dbReference type="AlphaFoldDB" id="A0A759K5J1"/>
<sequence>MKFIHKSTAICLSLSFISISAYSTQEINKNIFNIGGNNLTLPESTEYMNVIKSGSAYQLAVDPKSNLLYMSWGYRLGSNPVAGILAFELDSLKAKGFINGVHDVYGLAFDQKNNRLLAEHTVSRKTEEGDLLTGNSFDIISLKDGTKLTNTIEIDQGKKERNTFNSHYIFVNDIGDIFISSESKPKNGGAVGMQKITKYDSSGTKIWQTKPFPGLVAALISNDKLIAGVNDLYEINLNDGAINKSLYSSKPDNGEARYMALAKGDDLIYAASFSKVDNIKSNQKNYDNIYVIEKGKAAKGFSTVTYKNNVGVGSTSLSVNPERKELYSANFNDNTISIVDIKNKTDLNKYKNIFIQDAWGINAVTYVNFDNNTYIYATIKGGHGKNVKHTDQGMDDVKLAKITLNKKYINTSSWCKISIMDIKSNTFDYKGRQCTIQQK</sequence>
<comment type="caution">
    <text evidence="2">The sequence shown here is derived from an EMBL/GenBank/DDBJ whole genome shotgun (WGS) entry which is preliminary data.</text>
</comment>
<reference evidence="2" key="2">
    <citation type="submission" date="2020-02" db="EMBL/GenBank/DDBJ databases">
        <authorList>
            <consortium name="NCBI Pathogen Detection Project"/>
        </authorList>
    </citation>
    <scope>NUCLEOTIDE SEQUENCE</scope>
    <source>
        <strain evidence="2">MA.CK_94/00000542</strain>
    </source>
</reference>
<dbReference type="InterPro" id="IPR011044">
    <property type="entry name" value="Quino_amine_DH_bsu"/>
</dbReference>
<gene>
    <name evidence="2" type="ORF">G8W59_002835</name>
</gene>